<reference evidence="5 6" key="2">
    <citation type="submission" date="2019-01" db="EMBL/GenBank/DDBJ databases">
        <title>Tautonia sociabilis, a novel thermotolerant planctomycete of Isosphaeraceae family, isolated from a 4000 m deep subterranean habitat.</title>
        <authorList>
            <person name="Kovaleva O.L."/>
            <person name="Elcheninov A.G."/>
            <person name="Van Heerden E."/>
            <person name="Toshchakov S.V."/>
            <person name="Novikov A."/>
            <person name="Bonch-Osmolovskaya E.A."/>
            <person name="Kublanov I.V."/>
        </authorList>
    </citation>
    <scope>NUCLEOTIDE SEQUENCE [LARGE SCALE GENOMIC DNA]</scope>
    <source>
        <strain evidence="5 6">GM2012</strain>
    </source>
</reference>
<name>A0A432MHW1_9BACT</name>
<reference evidence="5 6" key="1">
    <citation type="submission" date="2018-12" db="EMBL/GenBank/DDBJ databases">
        <authorList>
            <person name="Toschakov S.V."/>
        </authorList>
    </citation>
    <scope>NUCLEOTIDE SEQUENCE [LARGE SCALE GENOMIC DNA]</scope>
    <source>
        <strain evidence="5 6">GM2012</strain>
    </source>
</reference>
<proteinExistence type="predicted"/>
<dbReference type="PANTHER" id="PTHR12526:SF510">
    <property type="entry name" value="D-INOSITOL 3-PHOSPHATE GLYCOSYLTRANSFERASE"/>
    <property type="match status" value="1"/>
</dbReference>
<dbReference type="SUPFAM" id="SSF53756">
    <property type="entry name" value="UDP-Glycosyltransferase/glycogen phosphorylase"/>
    <property type="match status" value="1"/>
</dbReference>
<dbReference type="Gene3D" id="3.40.50.2000">
    <property type="entry name" value="Glycogen Phosphorylase B"/>
    <property type="match status" value="2"/>
</dbReference>
<keyword evidence="2 5" id="KW-0808">Transferase</keyword>
<evidence type="ECO:0000313" key="5">
    <source>
        <dbReference type="EMBL" id="RUL86737.1"/>
    </source>
</evidence>
<protein>
    <submittedName>
        <fullName evidence="5">Glycosyltransferase family 1 protein</fullName>
    </submittedName>
</protein>
<evidence type="ECO:0000313" key="6">
    <source>
        <dbReference type="Proteomes" id="UP000280296"/>
    </source>
</evidence>
<dbReference type="AlphaFoldDB" id="A0A432MHW1"/>
<dbReference type="EMBL" id="RYZH01000030">
    <property type="protein sequence ID" value="RUL86737.1"/>
    <property type="molecule type" value="Genomic_DNA"/>
</dbReference>
<dbReference type="GO" id="GO:0016757">
    <property type="term" value="F:glycosyltransferase activity"/>
    <property type="evidence" value="ECO:0007669"/>
    <property type="project" value="UniProtKB-KW"/>
</dbReference>
<dbReference type="Pfam" id="PF13439">
    <property type="entry name" value="Glyco_transf_4"/>
    <property type="match status" value="1"/>
</dbReference>
<dbReference type="PANTHER" id="PTHR12526">
    <property type="entry name" value="GLYCOSYLTRANSFERASE"/>
    <property type="match status" value="1"/>
</dbReference>
<evidence type="ECO:0000256" key="2">
    <source>
        <dbReference type="ARBA" id="ARBA00022679"/>
    </source>
</evidence>
<dbReference type="OrthoDB" id="9795068at2"/>
<feature type="domain" description="Glycosyltransferase subfamily 4-like N-terminal" evidence="4">
    <location>
        <begin position="15"/>
        <end position="187"/>
    </location>
</feature>
<sequence>MQLAINFRRVEPSRGGAETYVADLCRRLVERGHRVDLYASEWDEAAIAKGVRVIPIAESGRSRWARMLSFARNSEAALRTARFDCSVGFINTWHHDVIIPQGGVHPASLEHNARRFPAGWRRSLYTAGKRVNPKDWLYRAIERRQYDPALGARVVAVSRFVRGHLERYYGVSRERIRVIPNAIDADRLRVDDPGAARRAFRDRLGLEADALVALFVAHNFRLKGLDPLLAALRLRLDRDRQARPVHLVVCGGGAVGPYRRKARALGIDRYVHLLGFEADIRPAFHGSDCFTLPSYYDPCSLVVFEALACGLPVVTTATNGAGEVITEGREGFIVPEPDDLAGLAGALDRLCDDRARSAMAKAAAKLGQAQSFDVHLDRLIALFEEVAADRSAAGPPREWRAAG</sequence>
<feature type="domain" description="Glycosyl transferase family 1" evidence="3">
    <location>
        <begin position="198"/>
        <end position="364"/>
    </location>
</feature>
<organism evidence="5 6">
    <name type="scientific">Tautonia sociabilis</name>
    <dbReference type="NCBI Taxonomy" id="2080755"/>
    <lineage>
        <taxon>Bacteria</taxon>
        <taxon>Pseudomonadati</taxon>
        <taxon>Planctomycetota</taxon>
        <taxon>Planctomycetia</taxon>
        <taxon>Isosphaerales</taxon>
        <taxon>Isosphaeraceae</taxon>
        <taxon>Tautonia</taxon>
    </lineage>
</organism>
<evidence type="ECO:0000256" key="1">
    <source>
        <dbReference type="ARBA" id="ARBA00022676"/>
    </source>
</evidence>
<evidence type="ECO:0000259" key="4">
    <source>
        <dbReference type="Pfam" id="PF13439"/>
    </source>
</evidence>
<accession>A0A432MHW1</accession>
<dbReference type="InterPro" id="IPR001296">
    <property type="entry name" value="Glyco_trans_1"/>
</dbReference>
<dbReference type="InterPro" id="IPR028098">
    <property type="entry name" value="Glyco_trans_4-like_N"/>
</dbReference>
<evidence type="ECO:0000259" key="3">
    <source>
        <dbReference type="Pfam" id="PF00534"/>
    </source>
</evidence>
<comment type="caution">
    <text evidence="5">The sequence shown here is derived from an EMBL/GenBank/DDBJ whole genome shotgun (WGS) entry which is preliminary data.</text>
</comment>
<keyword evidence="1" id="KW-0328">Glycosyltransferase</keyword>
<dbReference type="Pfam" id="PF00534">
    <property type="entry name" value="Glycos_transf_1"/>
    <property type="match status" value="1"/>
</dbReference>
<dbReference type="CDD" id="cd03801">
    <property type="entry name" value="GT4_PimA-like"/>
    <property type="match status" value="1"/>
</dbReference>
<gene>
    <name evidence="5" type="ORF">TsocGM_15645</name>
</gene>
<keyword evidence="6" id="KW-1185">Reference proteome</keyword>
<dbReference type="RefSeq" id="WP_126726399.1">
    <property type="nucleotide sequence ID" value="NZ_RYZH01000030.1"/>
</dbReference>
<dbReference type="Proteomes" id="UP000280296">
    <property type="component" value="Unassembled WGS sequence"/>
</dbReference>